<keyword evidence="3" id="KW-1185">Reference proteome</keyword>
<feature type="domain" description="N-acetyltransferase" evidence="1">
    <location>
        <begin position="431"/>
        <end position="580"/>
    </location>
</feature>
<evidence type="ECO:0000313" key="3">
    <source>
        <dbReference type="Proteomes" id="UP000651482"/>
    </source>
</evidence>
<accession>A0A926D9I9</accession>
<organism evidence="2 3">
    <name type="scientific">Yeguia hominis</name>
    <dbReference type="NCBI Taxonomy" id="2763662"/>
    <lineage>
        <taxon>Bacteria</taxon>
        <taxon>Bacillati</taxon>
        <taxon>Bacillota</taxon>
        <taxon>Clostridia</taxon>
        <taxon>Eubacteriales</taxon>
        <taxon>Yeguiaceae</taxon>
        <taxon>Yeguia</taxon>
    </lineage>
</organism>
<dbReference type="Proteomes" id="UP000651482">
    <property type="component" value="Unassembled WGS sequence"/>
</dbReference>
<dbReference type="GO" id="GO:0016787">
    <property type="term" value="F:hydrolase activity"/>
    <property type="evidence" value="ECO:0007669"/>
    <property type="project" value="UniProtKB-KW"/>
</dbReference>
<evidence type="ECO:0000313" key="2">
    <source>
        <dbReference type="EMBL" id="MBC8533279.1"/>
    </source>
</evidence>
<dbReference type="Gene3D" id="3.40.50.1000">
    <property type="entry name" value="HAD superfamily/HAD-like"/>
    <property type="match status" value="1"/>
</dbReference>
<dbReference type="EMBL" id="JACRSN010000005">
    <property type="protein sequence ID" value="MBC8533279.1"/>
    <property type="molecule type" value="Genomic_DNA"/>
</dbReference>
<dbReference type="SUPFAM" id="SSF56784">
    <property type="entry name" value="HAD-like"/>
    <property type="match status" value="1"/>
</dbReference>
<dbReference type="InterPro" id="IPR010037">
    <property type="entry name" value="FkbH_domain"/>
</dbReference>
<sequence>MEGLAYPFDGAWILKHRKSIRRQLLADGRPRISKRIAVLGGSTTNDIVSVLELFLLDNGIEPTFYQSEYAQYWQDAMFGNPELHSFAPDIVFIHTSLRNIQVPFPKMTDTEEAVNAALTQQYQHFETMWEKLAETYHCPIIQNNFELPFYRLLGNRDASDYRGRTRFVTRLNEQFYTYAQTHRSFYIHDINFLSASYGLAAWSDPSYWYLYKYALCVPAIPEFSYNLCNIIKSIFGKNKKALALDLDNTLWGGIVGDDGVNGIEIGQETPQGQAYWEFQNYLKTQKDLGILLTVCSKNDEENAIAGLNHPDAPLKPADFTVIKANWENKAQNIAQTAQELQILPESIVFVDDNPAERAIFRDFLKSTAVPEVGSVETYIPILDRSGFFEVTTFSEEDLKRGEMYEANLARAQAEQQFADYNDYLKSLQMTAIIRDFEPMYLPRITQLTNKSNQFNLTTRRYNTEEMQQVFEDPNAVRLYGKLLDKFGDNGIVSVVIGHKESDVLHLDLWLMSCRVLKRDMEFAMMDQLAEICKQQGIQTIRGYYYPTAKNNMVRELYRDFGFTLVAEDADKNTIWELAVSDYTKKNFVITVKTEE</sequence>
<dbReference type="InterPro" id="IPR036514">
    <property type="entry name" value="SGNH_hydro_sf"/>
</dbReference>
<dbReference type="InterPro" id="IPR049369">
    <property type="entry name" value="BF1531-like_N"/>
</dbReference>
<gene>
    <name evidence="2" type="ORF">IAG03_04530</name>
</gene>
<dbReference type="GO" id="GO:0016747">
    <property type="term" value="F:acyltransferase activity, transferring groups other than amino-acyl groups"/>
    <property type="evidence" value="ECO:0007669"/>
    <property type="project" value="InterPro"/>
</dbReference>
<reference evidence="2" key="1">
    <citation type="submission" date="2020-08" db="EMBL/GenBank/DDBJ databases">
        <title>Genome public.</title>
        <authorList>
            <person name="Liu C."/>
            <person name="Sun Q."/>
        </authorList>
    </citation>
    <scope>NUCLEOTIDE SEQUENCE</scope>
    <source>
        <strain evidence="2">NSJ-40</strain>
    </source>
</reference>
<dbReference type="NCBIfam" id="TIGR01686">
    <property type="entry name" value="FkbH"/>
    <property type="match status" value="1"/>
</dbReference>
<dbReference type="Gene3D" id="3.40.50.1110">
    <property type="entry name" value="SGNH hydrolase"/>
    <property type="match status" value="1"/>
</dbReference>
<dbReference type="InterPro" id="IPR016181">
    <property type="entry name" value="Acyl_CoA_acyltransferase"/>
</dbReference>
<dbReference type="InterPro" id="IPR023214">
    <property type="entry name" value="HAD_sf"/>
</dbReference>
<protein>
    <submittedName>
        <fullName evidence="2">HAD family hydrolase</fullName>
    </submittedName>
</protein>
<evidence type="ECO:0000259" key="1">
    <source>
        <dbReference type="PROSITE" id="PS51186"/>
    </source>
</evidence>
<keyword evidence="2" id="KW-0378">Hydrolase</keyword>
<dbReference type="InterPro" id="IPR000182">
    <property type="entry name" value="GNAT_dom"/>
</dbReference>
<dbReference type="InterPro" id="IPR010033">
    <property type="entry name" value="HAD_SF_ppase_IIIC"/>
</dbReference>
<proteinExistence type="predicted"/>
<dbReference type="PROSITE" id="PS51186">
    <property type="entry name" value="GNAT"/>
    <property type="match status" value="1"/>
</dbReference>
<dbReference type="SUPFAM" id="SSF55729">
    <property type="entry name" value="Acyl-CoA N-acyltransferases (Nat)"/>
    <property type="match status" value="1"/>
</dbReference>
<dbReference type="InterPro" id="IPR036412">
    <property type="entry name" value="HAD-like_sf"/>
</dbReference>
<comment type="caution">
    <text evidence="2">The sequence shown here is derived from an EMBL/GenBank/DDBJ whole genome shotgun (WGS) entry which is preliminary data.</text>
</comment>
<dbReference type="RefSeq" id="WP_249318625.1">
    <property type="nucleotide sequence ID" value="NZ_JACRSN010000005.1"/>
</dbReference>
<dbReference type="Pfam" id="PF21211">
    <property type="entry name" value="FkbH_N"/>
    <property type="match status" value="1"/>
</dbReference>
<name>A0A926D9I9_9FIRM</name>
<dbReference type="AlphaFoldDB" id="A0A926D9I9"/>
<dbReference type="NCBIfam" id="TIGR01681">
    <property type="entry name" value="HAD-SF-IIIC"/>
    <property type="match status" value="1"/>
</dbReference>